<name>A0A0D0AFY4_9AGAM</name>
<accession>A0A0D0AFY4</accession>
<dbReference type="AlphaFoldDB" id="A0A0D0AFY4"/>
<feature type="chain" id="PRO_5002224053" evidence="2">
    <location>
        <begin position="19"/>
        <end position="61"/>
    </location>
</feature>
<proteinExistence type="predicted"/>
<dbReference type="OrthoDB" id="10375282at2759"/>
<feature type="signal peptide" evidence="2">
    <location>
        <begin position="1"/>
        <end position="18"/>
    </location>
</feature>
<evidence type="ECO:0000313" key="3">
    <source>
        <dbReference type="EMBL" id="KIK37039.1"/>
    </source>
</evidence>
<organism evidence="3 4">
    <name type="scientific">Suillus luteus UH-Slu-Lm8-n1</name>
    <dbReference type="NCBI Taxonomy" id="930992"/>
    <lineage>
        <taxon>Eukaryota</taxon>
        <taxon>Fungi</taxon>
        <taxon>Dikarya</taxon>
        <taxon>Basidiomycota</taxon>
        <taxon>Agaricomycotina</taxon>
        <taxon>Agaricomycetes</taxon>
        <taxon>Agaricomycetidae</taxon>
        <taxon>Boletales</taxon>
        <taxon>Suillineae</taxon>
        <taxon>Suillaceae</taxon>
        <taxon>Suillus</taxon>
    </lineage>
</organism>
<keyword evidence="2" id="KW-0732">Signal</keyword>
<dbReference type="Proteomes" id="UP000054485">
    <property type="component" value="Unassembled WGS sequence"/>
</dbReference>
<dbReference type="EMBL" id="KN835479">
    <property type="protein sequence ID" value="KIK37039.1"/>
    <property type="molecule type" value="Genomic_DNA"/>
</dbReference>
<keyword evidence="4" id="KW-1185">Reference proteome</keyword>
<protein>
    <submittedName>
        <fullName evidence="3">Uncharacterized protein</fullName>
    </submittedName>
</protein>
<evidence type="ECO:0000256" key="2">
    <source>
        <dbReference type="SAM" id="SignalP"/>
    </source>
</evidence>
<feature type="region of interest" description="Disordered" evidence="1">
    <location>
        <begin position="18"/>
        <end position="61"/>
    </location>
</feature>
<reference evidence="3 4" key="1">
    <citation type="submission" date="2014-04" db="EMBL/GenBank/DDBJ databases">
        <authorList>
            <consortium name="DOE Joint Genome Institute"/>
            <person name="Kuo A."/>
            <person name="Ruytinx J."/>
            <person name="Rineau F."/>
            <person name="Colpaert J."/>
            <person name="Kohler A."/>
            <person name="Nagy L.G."/>
            <person name="Floudas D."/>
            <person name="Copeland A."/>
            <person name="Barry K.W."/>
            <person name="Cichocki N."/>
            <person name="Veneault-Fourrey C."/>
            <person name="LaButti K."/>
            <person name="Lindquist E.A."/>
            <person name="Lipzen A."/>
            <person name="Lundell T."/>
            <person name="Morin E."/>
            <person name="Murat C."/>
            <person name="Sun H."/>
            <person name="Tunlid A."/>
            <person name="Henrissat B."/>
            <person name="Grigoriev I.V."/>
            <person name="Hibbett D.S."/>
            <person name="Martin F."/>
            <person name="Nordberg H.P."/>
            <person name="Cantor M.N."/>
            <person name="Hua S.X."/>
        </authorList>
    </citation>
    <scope>NUCLEOTIDE SEQUENCE [LARGE SCALE GENOMIC DNA]</scope>
    <source>
        <strain evidence="3 4">UH-Slu-Lm8-n1</strain>
    </source>
</reference>
<sequence>MRRTLIALSLAPIVDVSASMSKPPQQFDEENDQGATNDNTMATEGPTHHPQRSLLEPLSQL</sequence>
<reference evidence="4" key="2">
    <citation type="submission" date="2015-01" db="EMBL/GenBank/DDBJ databases">
        <title>Evolutionary Origins and Diversification of the Mycorrhizal Mutualists.</title>
        <authorList>
            <consortium name="DOE Joint Genome Institute"/>
            <consortium name="Mycorrhizal Genomics Consortium"/>
            <person name="Kohler A."/>
            <person name="Kuo A."/>
            <person name="Nagy L.G."/>
            <person name="Floudas D."/>
            <person name="Copeland A."/>
            <person name="Barry K.W."/>
            <person name="Cichocki N."/>
            <person name="Veneault-Fourrey C."/>
            <person name="LaButti K."/>
            <person name="Lindquist E.A."/>
            <person name="Lipzen A."/>
            <person name="Lundell T."/>
            <person name="Morin E."/>
            <person name="Murat C."/>
            <person name="Riley R."/>
            <person name="Ohm R."/>
            <person name="Sun H."/>
            <person name="Tunlid A."/>
            <person name="Henrissat B."/>
            <person name="Grigoriev I.V."/>
            <person name="Hibbett D.S."/>
            <person name="Martin F."/>
        </authorList>
    </citation>
    <scope>NUCLEOTIDE SEQUENCE [LARGE SCALE GENOMIC DNA]</scope>
    <source>
        <strain evidence="4">UH-Slu-Lm8-n1</strain>
    </source>
</reference>
<evidence type="ECO:0000256" key="1">
    <source>
        <dbReference type="SAM" id="MobiDB-lite"/>
    </source>
</evidence>
<dbReference type="InParanoid" id="A0A0D0AFY4"/>
<gene>
    <name evidence="3" type="ORF">CY34DRAFT_810760</name>
</gene>
<feature type="compositionally biased region" description="Polar residues" evidence="1">
    <location>
        <begin position="33"/>
        <end position="42"/>
    </location>
</feature>
<evidence type="ECO:0000313" key="4">
    <source>
        <dbReference type="Proteomes" id="UP000054485"/>
    </source>
</evidence>
<dbReference type="HOGENOM" id="CLU_2924267_0_0_1"/>